<dbReference type="PANTHER" id="PTHR11588">
    <property type="entry name" value="TUBULIN"/>
    <property type="match status" value="1"/>
</dbReference>
<keyword evidence="16" id="KW-1185">Reference proteome</keyword>
<dbReference type="Gene3D" id="3.40.50.1440">
    <property type="entry name" value="Tubulin/FtsZ, GTPase domain"/>
    <property type="match status" value="1"/>
</dbReference>
<evidence type="ECO:0000313" key="15">
    <source>
        <dbReference type="EMBL" id="CAL1156631.1"/>
    </source>
</evidence>
<reference evidence="14" key="1">
    <citation type="submission" date="2022-10" db="EMBL/GenBank/DDBJ databases">
        <authorList>
            <person name="Chen Y."/>
            <person name="Dougan E. K."/>
            <person name="Chan C."/>
            <person name="Rhodes N."/>
            <person name="Thang M."/>
        </authorList>
    </citation>
    <scope>NUCLEOTIDE SEQUENCE</scope>
</reference>
<dbReference type="InterPro" id="IPR036525">
    <property type="entry name" value="Tubulin/FtsZ_GTPase_sf"/>
</dbReference>
<dbReference type="SMART" id="SM00865">
    <property type="entry name" value="Tubulin_C"/>
    <property type="match status" value="1"/>
</dbReference>
<feature type="transmembrane region" description="Helical" evidence="11">
    <location>
        <begin position="908"/>
        <end position="926"/>
    </location>
</feature>
<dbReference type="InterPro" id="IPR003008">
    <property type="entry name" value="Tubulin_FtsZ_GTPase"/>
</dbReference>
<dbReference type="SMART" id="SM00864">
    <property type="entry name" value="Tubulin"/>
    <property type="match status" value="1"/>
</dbReference>
<evidence type="ECO:0000259" key="12">
    <source>
        <dbReference type="SMART" id="SM00864"/>
    </source>
</evidence>
<dbReference type="PRINTS" id="PR01162">
    <property type="entry name" value="ALPHATUBULIN"/>
</dbReference>
<dbReference type="Pfam" id="PF00091">
    <property type="entry name" value="Tubulin"/>
    <property type="match status" value="1"/>
</dbReference>
<dbReference type="Proteomes" id="UP001152797">
    <property type="component" value="Unassembled WGS sequence"/>
</dbReference>
<dbReference type="AlphaFoldDB" id="A0A9P1D773"/>
<organism evidence="14">
    <name type="scientific">Cladocopium goreaui</name>
    <dbReference type="NCBI Taxonomy" id="2562237"/>
    <lineage>
        <taxon>Eukaryota</taxon>
        <taxon>Sar</taxon>
        <taxon>Alveolata</taxon>
        <taxon>Dinophyceae</taxon>
        <taxon>Suessiales</taxon>
        <taxon>Symbiodiniaceae</taxon>
        <taxon>Cladocopium</taxon>
    </lineage>
</organism>
<feature type="transmembrane region" description="Helical" evidence="11">
    <location>
        <begin position="764"/>
        <end position="790"/>
    </location>
</feature>
<name>A0A9P1D773_9DINO</name>
<dbReference type="InterPro" id="IPR018316">
    <property type="entry name" value="Tubulin/FtsZ_2-layer-sand-dom"/>
</dbReference>
<feature type="domain" description="Tubulin/FtsZ GTPase" evidence="12">
    <location>
        <begin position="49"/>
        <end position="246"/>
    </location>
</feature>
<dbReference type="FunFam" id="3.30.1330.20:FF:000001">
    <property type="entry name" value="Tubulin alpha chain"/>
    <property type="match status" value="1"/>
</dbReference>
<feature type="transmembrane region" description="Helical" evidence="11">
    <location>
        <begin position="734"/>
        <end position="752"/>
    </location>
</feature>
<keyword evidence="5" id="KW-0493">Microtubule</keyword>
<evidence type="ECO:0000256" key="3">
    <source>
        <dbReference type="ARBA" id="ARBA00011747"/>
    </source>
</evidence>
<comment type="catalytic activity">
    <reaction evidence="10">
        <text>GTP + H2O = GDP + phosphate + H(+)</text>
        <dbReference type="Rhea" id="RHEA:19669"/>
        <dbReference type="ChEBI" id="CHEBI:15377"/>
        <dbReference type="ChEBI" id="CHEBI:15378"/>
        <dbReference type="ChEBI" id="CHEBI:37565"/>
        <dbReference type="ChEBI" id="CHEBI:43474"/>
        <dbReference type="ChEBI" id="CHEBI:58189"/>
    </reaction>
    <physiologicalReaction direction="left-to-right" evidence="10">
        <dbReference type="Rhea" id="RHEA:19670"/>
    </physiologicalReaction>
</comment>
<evidence type="ECO:0000256" key="4">
    <source>
        <dbReference type="ARBA" id="ARBA00022490"/>
    </source>
</evidence>
<dbReference type="GO" id="GO:0007017">
    <property type="term" value="P:microtubule-based process"/>
    <property type="evidence" value="ECO:0007669"/>
    <property type="project" value="InterPro"/>
</dbReference>
<evidence type="ECO:0000256" key="1">
    <source>
        <dbReference type="ARBA" id="ARBA00001946"/>
    </source>
</evidence>
<keyword evidence="7" id="KW-0378">Hydrolase</keyword>
<feature type="transmembrane region" description="Helical" evidence="11">
    <location>
        <begin position="637"/>
        <end position="658"/>
    </location>
</feature>
<keyword evidence="6" id="KW-0547">Nucleotide-binding</keyword>
<feature type="transmembrane region" description="Helical" evidence="11">
    <location>
        <begin position="679"/>
        <end position="700"/>
    </location>
</feature>
<proteinExistence type="inferred from homology"/>
<sequence>MREAICIHIGQGGVQIGNACWELFCLEHGIQPDGQMPSDKTIGGGDDAFNTFFSETGAGKHVPRCVMVDLEPTVVDEVRTGTYRQLFHPEQLISGKEDAANNFARGHYTIGKEIVDLVLDRIRKLADNCTGLQGFCVYNACGGGTGSGLGCLMLERLSVDYGKKSKISFTVWCCPQVATAVVEPYNTVLCVHSLLEHTDVTIMYDNEALYDICRRNLDIERPTYTNLNRLIAQIISSLTASLRFDGALNVDITEFQTNLVPYPRIHFMLTSYAPVISAEKAYHEQLSVAEITMSVFEPASMMVKCDPRHGKYMACCMMYRGDVVPKDVNAAVATIKTKRTIQFVDWCPTGFKCGINYQPPTVVPGGDLAKVMRACCMISNSTAIAEVFSRIDHKFDLMYSKRAFVHHYVGEGMEEGEFSEAREDLAALEKDYEEVGIETAEVKIFSDYPLQGSVSIRSTKRIFHPSVDAQTGAVALGTGEECGAKVNLGSMLTALAQMVKVPQPAAEPLNSEASSLLSDDPAEFRRAVRLALSGGEVLNVGYDRVLNLKVFIFHFFICGAPKVVAVVPHGIPDAASRWVALAIPVGLSVYAVYAACPETFFVLVVYFIAHTGMNFYMKYVLSQFKVDEELKGMPMAFLLTSIQQFVAFLAFAVFLLFGHIAGGDYAVKRLRTWEERGTLVFFSLAFAGNIGLNNFSLSLLPMSVNLILRSCLPLATALVETAVQGRLSQRIAPAQWILLLLGVICTAVASYCKTPSAAQEAEAAVFSLGLCAAIGSLFFGALNMVLAGVLGDLELNPVDSTGYMALPAGFTLLLPAITTTHPVSPWAPRFPQLTDWQILQEILKRNPGALQPVFFSGILAFAYNALQYALVHRLSATHASFAGNFNMAVSILFSLLIGWEVLPEGRSTMFLLAILGNLAAFTGFTAKQ</sequence>
<dbReference type="InterPro" id="IPR000608">
    <property type="entry name" value="UBC"/>
</dbReference>
<comment type="cofactor">
    <cofactor evidence="1">
        <name>Mg(2+)</name>
        <dbReference type="ChEBI" id="CHEBI:18420"/>
    </cofactor>
</comment>
<keyword evidence="11" id="KW-0472">Membrane</keyword>
<dbReference type="EMBL" id="CAMXCT030003235">
    <property type="protein sequence ID" value="CAL4790568.1"/>
    <property type="molecule type" value="Genomic_DNA"/>
</dbReference>
<evidence type="ECO:0000256" key="6">
    <source>
        <dbReference type="ARBA" id="ARBA00022741"/>
    </source>
</evidence>
<dbReference type="EMBL" id="CAMXCT010003235">
    <property type="protein sequence ID" value="CAI4003256.1"/>
    <property type="molecule type" value="Genomic_DNA"/>
</dbReference>
<evidence type="ECO:0000256" key="7">
    <source>
        <dbReference type="ARBA" id="ARBA00022801"/>
    </source>
</evidence>
<dbReference type="Gene3D" id="3.10.110.10">
    <property type="entry name" value="Ubiquitin Conjugating Enzyme"/>
    <property type="match status" value="1"/>
</dbReference>
<evidence type="ECO:0000256" key="9">
    <source>
        <dbReference type="ARBA" id="ARBA00034296"/>
    </source>
</evidence>
<evidence type="ECO:0000256" key="11">
    <source>
        <dbReference type="SAM" id="Phobius"/>
    </source>
</evidence>
<evidence type="ECO:0000256" key="8">
    <source>
        <dbReference type="ARBA" id="ARBA00023134"/>
    </source>
</evidence>
<keyword evidence="8" id="KW-0342">GTP-binding</keyword>
<dbReference type="OrthoDB" id="1662883at2759"/>
<feature type="domain" description="Tubulin/FtsZ 2-layer sandwich" evidence="13">
    <location>
        <begin position="248"/>
        <end position="393"/>
    </location>
</feature>
<evidence type="ECO:0000256" key="10">
    <source>
        <dbReference type="ARBA" id="ARBA00049117"/>
    </source>
</evidence>
<dbReference type="GO" id="GO:0005874">
    <property type="term" value="C:microtubule"/>
    <property type="evidence" value="ECO:0007669"/>
    <property type="project" value="UniProtKB-KW"/>
</dbReference>
<dbReference type="SUPFAM" id="SSF55307">
    <property type="entry name" value="Tubulin C-terminal domain-like"/>
    <property type="match status" value="1"/>
</dbReference>
<evidence type="ECO:0000256" key="2">
    <source>
        <dbReference type="ARBA" id="ARBA00009636"/>
    </source>
</evidence>
<evidence type="ECO:0000313" key="14">
    <source>
        <dbReference type="EMBL" id="CAI4003256.1"/>
    </source>
</evidence>
<dbReference type="Pfam" id="PF00179">
    <property type="entry name" value="UQ_con"/>
    <property type="match status" value="1"/>
</dbReference>
<evidence type="ECO:0000313" key="16">
    <source>
        <dbReference type="Proteomes" id="UP001152797"/>
    </source>
</evidence>
<dbReference type="PRINTS" id="PR01161">
    <property type="entry name" value="TUBULIN"/>
</dbReference>
<gene>
    <name evidence="14" type="ORF">C1SCF055_LOCUS29139</name>
</gene>
<accession>A0A9P1D773</accession>
<dbReference type="SUPFAM" id="SSF54495">
    <property type="entry name" value="UBC-like"/>
    <property type="match status" value="1"/>
</dbReference>
<dbReference type="EMBL" id="CAMXCT020003235">
    <property type="protein sequence ID" value="CAL1156631.1"/>
    <property type="molecule type" value="Genomic_DNA"/>
</dbReference>
<dbReference type="PROSITE" id="PS00227">
    <property type="entry name" value="TUBULIN"/>
    <property type="match status" value="1"/>
</dbReference>
<comment type="caution">
    <text evidence="14">The sequence shown here is derived from an EMBL/GenBank/DDBJ whole genome shotgun (WGS) entry which is preliminary data.</text>
</comment>
<evidence type="ECO:0000256" key="5">
    <source>
        <dbReference type="ARBA" id="ARBA00022701"/>
    </source>
</evidence>
<keyword evidence="4" id="KW-0963">Cytoplasm</keyword>
<comment type="subunit">
    <text evidence="3">Dimer of alpha and beta chains. A typical microtubule is a hollow water-filled tube with an outer diameter of 25 nm and an inner diameter of 15 nM. Alpha-beta heterodimers associate head-to-tail to form protofilaments running lengthwise along the microtubule wall with the beta-tubulin subunit facing the microtubule plus end conferring a structural polarity. Microtubules usually have 13 protofilaments but different protofilament numbers can be found in some organisms and specialized cells.</text>
</comment>
<comment type="similarity">
    <text evidence="2">Belongs to the tubulin family.</text>
</comment>
<dbReference type="InterPro" id="IPR002452">
    <property type="entry name" value="Alpha_tubulin"/>
</dbReference>
<evidence type="ECO:0000259" key="13">
    <source>
        <dbReference type="SMART" id="SM00865"/>
    </source>
</evidence>
<comment type="function">
    <text evidence="9">Tubulin is the major constituent of microtubules, a cylinder consisting of laterally associated linear protofilaments composed of alpha- and beta-tubulin heterodimers. Microtubules grow by the addition of GTP-tubulin dimers to the microtubule end, where a stabilizing cap forms. Below the cap, tubulin dimers are in GDP-bound state, owing to GTPase activity of alpha-tubulin.</text>
</comment>
<dbReference type="InterPro" id="IPR037103">
    <property type="entry name" value="Tubulin/FtsZ-like_C"/>
</dbReference>
<dbReference type="InterPro" id="IPR023123">
    <property type="entry name" value="Tubulin_C"/>
</dbReference>
<reference evidence="15" key="2">
    <citation type="submission" date="2024-04" db="EMBL/GenBank/DDBJ databases">
        <authorList>
            <person name="Chen Y."/>
            <person name="Shah S."/>
            <person name="Dougan E. K."/>
            <person name="Thang M."/>
            <person name="Chan C."/>
        </authorList>
    </citation>
    <scope>NUCLEOTIDE SEQUENCE [LARGE SCALE GENOMIC DNA]</scope>
</reference>
<dbReference type="SUPFAM" id="SSF52490">
    <property type="entry name" value="Tubulin nucleotide-binding domain-like"/>
    <property type="match status" value="1"/>
</dbReference>
<dbReference type="Gene3D" id="3.30.1330.20">
    <property type="entry name" value="Tubulin/FtsZ, C-terminal domain"/>
    <property type="match status" value="1"/>
</dbReference>
<feature type="transmembrane region" description="Helical" evidence="11">
    <location>
        <begin position="883"/>
        <end position="902"/>
    </location>
</feature>
<dbReference type="InterPro" id="IPR008280">
    <property type="entry name" value="Tub_FtsZ_C"/>
</dbReference>
<dbReference type="InterPro" id="IPR016135">
    <property type="entry name" value="UBQ-conjugating_enzyme/RWD"/>
</dbReference>
<dbReference type="FunFam" id="1.10.287.600:FF:000001">
    <property type="entry name" value="Tubulin alpha chain"/>
    <property type="match status" value="1"/>
</dbReference>
<dbReference type="InterPro" id="IPR017975">
    <property type="entry name" value="Tubulin_CS"/>
</dbReference>
<dbReference type="GO" id="GO:0005525">
    <property type="term" value="F:GTP binding"/>
    <property type="evidence" value="ECO:0007669"/>
    <property type="project" value="UniProtKB-KW"/>
</dbReference>
<evidence type="ECO:0008006" key="17">
    <source>
        <dbReference type="Google" id="ProtNLM"/>
    </source>
</evidence>
<dbReference type="FunFam" id="3.40.50.1440:FF:000004">
    <property type="entry name" value="Tubulin alpha chain"/>
    <property type="match status" value="1"/>
</dbReference>
<keyword evidence="11" id="KW-1133">Transmembrane helix</keyword>
<protein>
    <recommendedName>
        <fullName evidence="17">Tubulin alpha chain</fullName>
    </recommendedName>
</protein>
<feature type="transmembrane region" description="Helical" evidence="11">
    <location>
        <begin position="853"/>
        <end position="871"/>
    </location>
</feature>
<dbReference type="GO" id="GO:0016787">
    <property type="term" value="F:hydrolase activity"/>
    <property type="evidence" value="ECO:0007669"/>
    <property type="project" value="UniProtKB-KW"/>
</dbReference>
<keyword evidence="11" id="KW-0812">Transmembrane</keyword>
<dbReference type="CDD" id="cd02186">
    <property type="entry name" value="alpha_tubulin"/>
    <property type="match status" value="1"/>
</dbReference>
<dbReference type="Pfam" id="PF03953">
    <property type="entry name" value="Tubulin_C"/>
    <property type="match status" value="1"/>
</dbReference>
<dbReference type="GO" id="GO:0005200">
    <property type="term" value="F:structural constituent of cytoskeleton"/>
    <property type="evidence" value="ECO:0007669"/>
    <property type="project" value="InterPro"/>
</dbReference>
<dbReference type="Gene3D" id="1.10.287.600">
    <property type="entry name" value="Helix hairpin bin"/>
    <property type="match status" value="1"/>
</dbReference>
<dbReference type="InterPro" id="IPR000217">
    <property type="entry name" value="Tubulin"/>
</dbReference>